<dbReference type="Pfam" id="PF13639">
    <property type="entry name" value="zf-RING_2"/>
    <property type="match status" value="1"/>
</dbReference>
<evidence type="ECO:0000256" key="2">
    <source>
        <dbReference type="ARBA" id="ARBA00004167"/>
    </source>
</evidence>
<feature type="region of interest" description="Disordered" evidence="14">
    <location>
        <begin position="142"/>
        <end position="162"/>
    </location>
</feature>
<keyword evidence="18" id="KW-1185">Reference proteome</keyword>
<protein>
    <recommendedName>
        <fullName evidence="4">RING-type E3 ubiquitin transferase</fullName>
        <ecNumber evidence="4">2.3.2.27</ecNumber>
    </recommendedName>
</protein>
<dbReference type="GO" id="GO:0016567">
    <property type="term" value="P:protein ubiquitination"/>
    <property type="evidence" value="ECO:0007669"/>
    <property type="project" value="InterPro"/>
</dbReference>
<comment type="catalytic activity">
    <reaction evidence="1">
        <text>S-ubiquitinyl-[E2 ubiquitin-conjugating enzyme]-L-cysteine + [acceptor protein]-L-lysine = [E2 ubiquitin-conjugating enzyme]-L-cysteine + N(6)-ubiquitinyl-[acceptor protein]-L-lysine.</text>
        <dbReference type="EC" id="2.3.2.27"/>
    </reaction>
</comment>
<keyword evidence="7" id="KW-0479">Metal-binding</keyword>
<evidence type="ECO:0000256" key="14">
    <source>
        <dbReference type="SAM" id="MobiDB-lite"/>
    </source>
</evidence>
<dbReference type="InterPro" id="IPR044600">
    <property type="entry name" value="ATL1/ATL16-like"/>
</dbReference>
<dbReference type="PANTHER" id="PTHR46913">
    <property type="entry name" value="RING-H2 FINGER PROTEIN ATL16"/>
    <property type="match status" value="1"/>
</dbReference>
<dbReference type="EMBL" id="JAINDJ010000006">
    <property type="protein sequence ID" value="KAG9444871.1"/>
    <property type="molecule type" value="Genomic_DNA"/>
</dbReference>
<evidence type="ECO:0000256" key="9">
    <source>
        <dbReference type="ARBA" id="ARBA00022786"/>
    </source>
</evidence>
<gene>
    <name evidence="17" type="ORF">H6P81_016211</name>
</gene>
<evidence type="ECO:0000256" key="10">
    <source>
        <dbReference type="ARBA" id="ARBA00022833"/>
    </source>
</evidence>
<evidence type="ECO:0000256" key="8">
    <source>
        <dbReference type="ARBA" id="ARBA00022771"/>
    </source>
</evidence>
<keyword evidence="10" id="KW-0862">Zinc</keyword>
<feature type="domain" description="RING-type" evidence="16">
    <location>
        <begin position="91"/>
        <end position="133"/>
    </location>
</feature>
<keyword evidence="5" id="KW-0808">Transferase</keyword>
<evidence type="ECO:0000256" key="3">
    <source>
        <dbReference type="ARBA" id="ARBA00004906"/>
    </source>
</evidence>
<dbReference type="GO" id="GO:0016020">
    <property type="term" value="C:membrane"/>
    <property type="evidence" value="ECO:0007669"/>
    <property type="project" value="UniProtKB-SubCell"/>
</dbReference>
<comment type="caution">
    <text evidence="17">The sequence shown here is derived from an EMBL/GenBank/DDBJ whole genome shotgun (WGS) entry which is preliminary data.</text>
</comment>
<dbReference type="CDD" id="cd16461">
    <property type="entry name" value="RING-H2_EL5-like"/>
    <property type="match status" value="1"/>
</dbReference>
<dbReference type="PROSITE" id="PS50089">
    <property type="entry name" value="ZF_RING_2"/>
    <property type="match status" value="1"/>
</dbReference>
<dbReference type="Proteomes" id="UP000825729">
    <property type="component" value="Unassembled WGS sequence"/>
</dbReference>
<dbReference type="Gene3D" id="3.30.40.10">
    <property type="entry name" value="Zinc/RING finger domain, C3HC4 (zinc finger)"/>
    <property type="match status" value="1"/>
</dbReference>
<evidence type="ECO:0000256" key="6">
    <source>
        <dbReference type="ARBA" id="ARBA00022692"/>
    </source>
</evidence>
<evidence type="ECO:0000256" key="12">
    <source>
        <dbReference type="ARBA" id="ARBA00023136"/>
    </source>
</evidence>
<dbReference type="GO" id="GO:0008270">
    <property type="term" value="F:zinc ion binding"/>
    <property type="evidence" value="ECO:0007669"/>
    <property type="project" value="UniProtKB-KW"/>
</dbReference>
<keyword evidence="11 15" id="KW-1133">Transmembrane helix</keyword>
<dbReference type="InterPro" id="IPR013083">
    <property type="entry name" value="Znf_RING/FYVE/PHD"/>
</dbReference>
<evidence type="ECO:0000256" key="13">
    <source>
        <dbReference type="PROSITE-ProRule" id="PRU00175"/>
    </source>
</evidence>
<dbReference type="InterPro" id="IPR001841">
    <property type="entry name" value="Znf_RING"/>
</dbReference>
<dbReference type="EC" id="2.3.2.27" evidence="4"/>
<reference evidence="17 18" key="1">
    <citation type="submission" date="2021-07" db="EMBL/GenBank/DDBJ databases">
        <title>The Aristolochia fimbriata genome: insights into angiosperm evolution, floral development and chemical biosynthesis.</title>
        <authorList>
            <person name="Jiao Y."/>
        </authorList>
    </citation>
    <scope>NUCLEOTIDE SEQUENCE [LARGE SCALE GENOMIC DNA]</scope>
    <source>
        <strain evidence="17">IBCAS-2021</strain>
        <tissue evidence="17">Leaf</tissue>
    </source>
</reference>
<name>A0AAV7EAQ6_ARIFI</name>
<organism evidence="17 18">
    <name type="scientific">Aristolochia fimbriata</name>
    <name type="common">White veined hardy Dutchman's pipe vine</name>
    <dbReference type="NCBI Taxonomy" id="158543"/>
    <lineage>
        <taxon>Eukaryota</taxon>
        <taxon>Viridiplantae</taxon>
        <taxon>Streptophyta</taxon>
        <taxon>Embryophyta</taxon>
        <taxon>Tracheophyta</taxon>
        <taxon>Spermatophyta</taxon>
        <taxon>Magnoliopsida</taxon>
        <taxon>Magnoliidae</taxon>
        <taxon>Piperales</taxon>
        <taxon>Aristolochiaceae</taxon>
        <taxon>Aristolochia</taxon>
    </lineage>
</organism>
<evidence type="ECO:0000256" key="1">
    <source>
        <dbReference type="ARBA" id="ARBA00000900"/>
    </source>
</evidence>
<accession>A0AAV7EAQ6</accession>
<proteinExistence type="predicted"/>
<keyword evidence="8 13" id="KW-0863">Zinc-finger</keyword>
<evidence type="ECO:0000256" key="4">
    <source>
        <dbReference type="ARBA" id="ARBA00012483"/>
    </source>
</evidence>
<comment type="subcellular location">
    <subcellularLocation>
        <location evidence="2">Membrane</location>
        <topology evidence="2">Single-pass membrane protein</topology>
    </subcellularLocation>
</comment>
<keyword evidence="9" id="KW-0833">Ubl conjugation pathway</keyword>
<evidence type="ECO:0000259" key="16">
    <source>
        <dbReference type="PROSITE" id="PS50089"/>
    </source>
</evidence>
<evidence type="ECO:0000256" key="11">
    <source>
        <dbReference type="ARBA" id="ARBA00022989"/>
    </source>
</evidence>
<comment type="pathway">
    <text evidence="3">Protein modification; protein ubiquitination.</text>
</comment>
<evidence type="ECO:0000313" key="18">
    <source>
        <dbReference type="Proteomes" id="UP000825729"/>
    </source>
</evidence>
<evidence type="ECO:0000313" key="17">
    <source>
        <dbReference type="EMBL" id="KAG9444871.1"/>
    </source>
</evidence>
<dbReference type="AlphaFoldDB" id="A0AAV7EAQ6"/>
<evidence type="ECO:0000256" key="7">
    <source>
        <dbReference type="ARBA" id="ARBA00022723"/>
    </source>
</evidence>
<dbReference type="GO" id="GO:0061630">
    <property type="term" value="F:ubiquitin protein ligase activity"/>
    <property type="evidence" value="ECO:0007669"/>
    <property type="project" value="UniProtKB-EC"/>
</dbReference>
<keyword evidence="12 15" id="KW-0472">Membrane</keyword>
<keyword evidence="6 15" id="KW-0812">Transmembrane</keyword>
<evidence type="ECO:0000256" key="5">
    <source>
        <dbReference type="ARBA" id="ARBA00022679"/>
    </source>
</evidence>
<dbReference type="SUPFAM" id="SSF57850">
    <property type="entry name" value="RING/U-box"/>
    <property type="match status" value="1"/>
</dbReference>
<dbReference type="SMART" id="SM00184">
    <property type="entry name" value="RING"/>
    <property type="match status" value="1"/>
</dbReference>
<evidence type="ECO:0000256" key="15">
    <source>
        <dbReference type="SAM" id="Phobius"/>
    </source>
</evidence>
<dbReference type="PANTHER" id="PTHR46913:SF1">
    <property type="entry name" value="RING-H2 FINGER PROTEIN ATL16"/>
    <property type="match status" value="1"/>
</dbReference>
<feature type="transmembrane region" description="Helical" evidence="15">
    <location>
        <begin position="12"/>
        <end position="35"/>
    </location>
</feature>
<sequence>MASGHPPEVSPLALSIYGGALFLLVLAYLIIRFCLEKHLPALPRFRQETAEAPPPPNSRRQEDVANSTLEMIPAYKYSKRVLPLDGTETSCAVCLSEFKEGEEVLDLPHCAHFFHAPCIDTWLSSHSTCPICRTSSLTAQIATRPPDSVPSPEPDGDTDRGR</sequence>